<comment type="cofactor">
    <cofactor evidence="1">
        <name>FMN</name>
        <dbReference type="ChEBI" id="CHEBI:58210"/>
    </cofactor>
</comment>
<dbReference type="GO" id="GO:0005829">
    <property type="term" value="C:cytosol"/>
    <property type="evidence" value="ECO:0007669"/>
    <property type="project" value="TreeGrafter"/>
</dbReference>
<dbReference type="PANTHER" id="PTHR30543:SF21">
    <property type="entry name" value="NAD(P)H-DEPENDENT FMN REDUCTASE LOT6"/>
    <property type="match status" value="1"/>
</dbReference>
<dbReference type="EMBL" id="SRMF01000012">
    <property type="protein sequence ID" value="TGG90623.1"/>
    <property type="molecule type" value="Genomic_DNA"/>
</dbReference>
<gene>
    <name evidence="4" type="ORF">E4656_18025</name>
</gene>
<dbReference type="Gene3D" id="3.40.50.360">
    <property type="match status" value="1"/>
</dbReference>
<keyword evidence="2" id="KW-0288">FMN</keyword>
<protein>
    <submittedName>
        <fullName evidence="4">NADPH-dependent oxidoreductase</fullName>
    </submittedName>
</protein>
<proteinExistence type="predicted"/>
<evidence type="ECO:0000256" key="1">
    <source>
        <dbReference type="ARBA" id="ARBA00001917"/>
    </source>
</evidence>
<dbReference type="SUPFAM" id="SSF52218">
    <property type="entry name" value="Flavoproteins"/>
    <property type="match status" value="1"/>
</dbReference>
<feature type="domain" description="NADPH-dependent FMN reductase-like" evidence="3">
    <location>
        <begin position="6"/>
        <end position="142"/>
    </location>
</feature>
<accession>A0A4Z0W1W4</accession>
<dbReference type="InterPro" id="IPR005025">
    <property type="entry name" value="FMN_Rdtase-like_dom"/>
</dbReference>
<dbReference type="Pfam" id="PF03358">
    <property type="entry name" value="FMN_red"/>
    <property type="match status" value="1"/>
</dbReference>
<dbReference type="InterPro" id="IPR029039">
    <property type="entry name" value="Flavoprotein-like_sf"/>
</dbReference>
<keyword evidence="2" id="KW-0285">Flavoprotein</keyword>
<evidence type="ECO:0000256" key="2">
    <source>
        <dbReference type="ARBA" id="ARBA00022643"/>
    </source>
</evidence>
<evidence type="ECO:0000259" key="3">
    <source>
        <dbReference type="Pfam" id="PF03358"/>
    </source>
</evidence>
<evidence type="ECO:0000313" key="5">
    <source>
        <dbReference type="Proteomes" id="UP000297475"/>
    </source>
</evidence>
<evidence type="ECO:0000313" key="4">
    <source>
        <dbReference type="EMBL" id="TGG90623.1"/>
    </source>
</evidence>
<dbReference type="AlphaFoldDB" id="A0A4Z0W1W4"/>
<reference evidence="4 5" key="1">
    <citation type="submission" date="2019-04" db="EMBL/GenBank/DDBJ databases">
        <title>Natronospirillum operosus gen. nov., sp. nov., a haloalkaliphilic satellite isolated from decaying biomass of laboratory culture of cyanobacterium Geitlerinema sp. and proposal of Natronospirillaceae fam. nov. and Saccharospirillaceae fam. nov.</title>
        <authorList>
            <person name="Kevbrin V."/>
            <person name="Boltyanskaya Y."/>
            <person name="Koziaeva V."/>
            <person name="Grouzdev D.S."/>
            <person name="Park M."/>
            <person name="Cho J."/>
        </authorList>
    </citation>
    <scope>NUCLEOTIDE SEQUENCE [LARGE SCALE GENOMIC DNA]</scope>
    <source>
        <strain evidence="4 5">G-116</strain>
    </source>
</reference>
<comment type="caution">
    <text evidence="4">The sequence shown here is derived from an EMBL/GenBank/DDBJ whole genome shotgun (WGS) entry which is preliminary data.</text>
</comment>
<dbReference type="PANTHER" id="PTHR30543">
    <property type="entry name" value="CHROMATE REDUCTASE"/>
    <property type="match status" value="1"/>
</dbReference>
<dbReference type="GO" id="GO:0016491">
    <property type="term" value="F:oxidoreductase activity"/>
    <property type="evidence" value="ECO:0007669"/>
    <property type="project" value="InterPro"/>
</dbReference>
<sequence length="187" mass="20444">MNSTTHIGVIIGSAREGRLGSSVAGWVGQELDKRSDLTWSLIDPLEFDLPASMAEESEALCQHLRVADAFLVVVPEYNHSFPAVLKQLIDYGYYEWQAKPVGFVSYGARSGGIRAVEQLRPVFSELHAITVRDAVALPNVWDLFDANGALIEPEGPTQALGRVFAQLAWWATASRLAGNETPYSQVA</sequence>
<organism evidence="4 5">
    <name type="scientific">Natronospirillum operosum</name>
    <dbReference type="NCBI Taxonomy" id="2759953"/>
    <lineage>
        <taxon>Bacteria</taxon>
        <taxon>Pseudomonadati</taxon>
        <taxon>Pseudomonadota</taxon>
        <taxon>Gammaproteobacteria</taxon>
        <taxon>Oceanospirillales</taxon>
        <taxon>Natronospirillaceae</taxon>
        <taxon>Natronospirillum</taxon>
    </lineage>
</organism>
<name>A0A4Z0W1W4_9GAMM</name>
<dbReference type="RefSeq" id="WP_135484711.1">
    <property type="nucleotide sequence ID" value="NZ_SRMF01000012.1"/>
</dbReference>
<keyword evidence="5" id="KW-1185">Reference proteome</keyword>
<dbReference type="Proteomes" id="UP000297475">
    <property type="component" value="Unassembled WGS sequence"/>
</dbReference>
<dbReference type="OrthoDB" id="9812295at2"/>
<dbReference type="InterPro" id="IPR050712">
    <property type="entry name" value="NAD(P)H-dep_reductase"/>
</dbReference>
<dbReference type="GO" id="GO:0010181">
    <property type="term" value="F:FMN binding"/>
    <property type="evidence" value="ECO:0007669"/>
    <property type="project" value="TreeGrafter"/>
</dbReference>